<accession>A0A0G1C3L1</accession>
<dbReference type="PROSITE" id="PS00616">
    <property type="entry name" value="HIS_ACID_PHOSPHAT_1"/>
    <property type="match status" value="1"/>
</dbReference>
<comment type="caution">
    <text evidence="1">The sequence shown here is derived from an EMBL/GenBank/DDBJ whole genome shotgun (WGS) entry which is preliminary data.</text>
</comment>
<gene>
    <name evidence="1" type="ORF">UV05_C0009G0017</name>
</gene>
<dbReference type="AlphaFoldDB" id="A0A0G1C3L1"/>
<protein>
    <recommendedName>
        <fullName evidence="3">Phosphoglycerate mutase</fullName>
    </recommendedName>
</protein>
<evidence type="ECO:0000313" key="1">
    <source>
        <dbReference type="EMBL" id="KKS44238.1"/>
    </source>
</evidence>
<reference evidence="1 2" key="1">
    <citation type="journal article" date="2015" name="Nature">
        <title>rRNA introns, odd ribosomes, and small enigmatic genomes across a large radiation of phyla.</title>
        <authorList>
            <person name="Brown C.T."/>
            <person name="Hug L.A."/>
            <person name="Thomas B.C."/>
            <person name="Sharon I."/>
            <person name="Castelle C.J."/>
            <person name="Singh A."/>
            <person name="Wilkins M.J."/>
            <person name="Williams K.H."/>
            <person name="Banfield J.F."/>
        </authorList>
    </citation>
    <scope>NUCLEOTIDE SEQUENCE [LARGE SCALE GENOMIC DNA]</scope>
</reference>
<sequence length="298" mass="33624">MFETPVLLEKKEKFGCDVEILLKIIRHGDRDPKTNMLTDYGREETALRARESKLQGQNFDVIHAIGSTVGPYDEKGMGRAEATADIYAGEIAGDKSFNTRKSEALAFDKRKRPAPYNHHNVYNSFLPENFDALSPEQKAKAGVEAQGRLVEYVLTLNTLEALQFKEEEAGTIAYLIKHYQDVSHRLKSGKKALVPAGIHGPYMEYFLQEALIRKDGEGKKIRGFKKLSEIGGQHNVSEAFTVKIKTDKEGNGESLIITFDNPNRPQTQMELDSKVVADLAEKFEKLHPEMRGLREKKK</sequence>
<organism evidence="1 2">
    <name type="scientific">candidate division CPR1 bacterium GW2011_GWA2_42_17</name>
    <dbReference type="NCBI Taxonomy" id="1618341"/>
    <lineage>
        <taxon>Bacteria</taxon>
        <taxon>candidate division CPR1</taxon>
    </lineage>
</organism>
<dbReference type="InterPro" id="IPR033379">
    <property type="entry name" value="Acid_Pase_AS"/>
</dbReference>
<dbReference type="EMBL" id="LCCZ01000009">
    <property type="protein sequence ID" value="KKS44238.1"/>
    <property type="molecule type" value="Genomic_DNA"/>
</dbReference>
<name>A0A0G1C3L1_9BACT</name>
<dbReference type="Proteomes" id="UP000034875">
    <property type="component" value="Unassembled WGS sequence"/>
</dbReference>
<evidence type="ECO:0008006" key="3">
    <source>
        <dbReference type="Google" id="ProtNLM"/>
    </source>
</evidence>
<evidence type="ECO:0000313" key="2">
    <source>
        <dbReference type="Proteomes" id="UP000034875"/>
    </source>
</evidence>
<proteinExistence type="predicted"/>